<feature type="transmembrane region" description="Helical" evidence="1">
    <location>
        <begin position="15"/>
        <end position="34"/>
    </location>
</feature>
<keyword evidence="3" id="KW-1185">Reference proteome</keyword>
<dbReference type="GeneID" id="61294367"/>
<dbReference type="Proteomes" id="UP000182660">
    <property type="component" value="Unassembled WGS sequence"/>
</dbReference>
<protein>
    <submittedName>
        <fullName evidence="2">ATP/GTP-binding site motif A</fullName>
    </submittedName>
</protein>
<accession>A0ABY1H9M3</accession>
<keyword evidence="1" id="KW-0812">Transmembrane</keyword>
<comment type="caution">
    <text evidence="2">The sequence shown here is derived from an EMBL/GenBank/DDBJ whole genome shotgun (WGS) entry which is preliminary data.</text>
</comment>
<dbReference type="Pfam" id="PF16964">
    <property type="entry name" value="TadF"/>
    <property type="match status" value="1"/>
</dbReference>
<dbReference type="InterPro" id="IPR031582">
    <property type="entry name" value="TadF"/>
</dbReference>
<evidence type="ECO:0000313" key="2">
    <source>
        <dbReference type="EMBL" id="SGY84488.1"/>
    </source>
</evidence>
<reference evidence="2 3" key="1">
    <citation type="submission" date="2016-11" db="EMBL/GenBank/DDBJ databases">
        <authorList>
            <person name="Klemetsen T."/>
        </authorList>
    </citation>
    <scope>NUCLEOTIDE SEQUENCE [LARGE SCALE GENOMIC DNA]</scope>
    <source>
        <strain evidence="2">MT 2528</strain>
    </source>
</reference>
<evidence type="ECO:0000313" key="3">
    <source>
        <dbReference type="Proteomes" id="UP000182660"/>
    </source>
</evidence>
<proteinExistence type="predicted"/>
<sequence>MNLNYKQKGNFTVEFAIVGVAFSFLIIFSADVIVKLSLKGKLDRLSYSVANILKERTQFYNDSYTLSEAETSTLNTIAKQSMRRTSQNFDGKRWGMHIEALQFNSRDESVVVSFPEGTQPITPSIGMDSLRNLAVMTSWGRRASIYRVTMVYRTENWFGALIGEEFNTVSSSAIMIGR</sequence>
<dbReference type="RefSeq" id="WP_075471057.1">
    <property type="nucleotide sequence ID" value="NZ_CAWQZC010000100.1"/>
</dbReference>
<organism evidence="2 3">
    <name type="scientific">Moritella viscosa</name>
    <dbReference type="NCBI Taxonomy" id="80854"/>
    <lineage>
        <taxon>Bacteria</taxon>
        <taxon>Pseudomonadati</taxon>
        <taxon>Pseudomonadota</taxon>
        <taxon>Gammaproteobacteria</taxon>
        <taxon>Alteromonadales</taxon>
        <taxon>Moritellaceae</taxon>
        <taxon>Moritella</taxon>
    </lineage>
</organism>
<gene>
    <name evidence="2" type="ORF">MT2528_0641</name>
</gene>
<keyword evidence="1" id="KW-1133">Transmembrane helix</keyword>
<name>A0ABY1H9M3_9GAMM</name>
<evidence type="ECO:0000256" key="1">
    <source>
        <dbReference type="SAM" id="Phobius"/>
    </source>
</evidence>
<keyword evidence="1" id="KW-0472">Membrane</keyword>
<dbReference type="EMBL" id="FPLJ01000020">
    <property type="protein sequence ID" value="SGY84488.1"/>
    <property type="molecule type" value="Genomic_DNA"/>
</dbReference>